<dbReference type="PANTHER" id="PTHR43300:SF11">
    <property type="entry name" value="ACETYLTRANSFERASE RV3034C-RELATED"/>
    <property type="match status" value="1"/>
</dbReference>
<dbReference type="InterPro" id="IPR017694">
    <property type="entry name" value="Phosphonate_tfrase_rpt"/>
</dbReference>
<dbReference type="EMBL" id="VSIV01000364">
    <property type="protein sequence ID" value="TYB32419.1"/>
    <property type="molecule type" value="Genomic_DNA"/>
</dbReference>
<keyword evidence="4" id="KW-0012">Acyltransferase</keyword>
<evidence type="ECO:0000256" key="1">
    <source>
        <dbReference type="ARBA" id="ARBA00007274"/>
    </source>
</evidence>
<comment type="caution">
    <text evidence="5">The sequence shown here is derived from an EMBL/GenBank/DDBJ whole genome shotgun (WGS) entry which is preliminary data.</text>
</comment>
<dbReference type="InterPro" id="IPR001451">
    <property type="entry name" value="Hexapep"/>
</dbReference>
<dbReference type="SUPFAM" id="SSF51161">
    <property type="entry name" value="Trimeric LpxA-like enzymes"/>
    <property type="match status" value="1"/>
</dbReference>
<accession>A0A5D0MP57</accession>
<protein>
    <submittedName>
        <fullName evidence="5">Acetyltransferase</fullName>
    </submittedName>
</protein>
<dbReference type="GO" id="GO:0016746">
    <property type="term" value="F:acyltransferase activity"/>
    <property type="evidence" value="ECO:0007669"/>
    <property type="project" value="UniProtKB-KW"/>
</dbReference>
<evidence type="ECO:0000256" key="3">
    <source>
        <dbReference type="ARBA" id="ARBA00022737"/>
    </source>
</evidence>
<evidence type="ECO:0000256" key="2">
    <source>
        <dbReference type="ARBA" id="ARBA00022679"/>
    </source>
</evidence>
<dbReference type="AlphaFoldDB" id="A0A5D0MP57"/>
<reference evidence="5 6" key="1">
    <citation type="submission" date="2019-08" db="EMBL/GenBank/DDBJ databases">
        <title>Genomic characterization of a novel candidate phylum (ARYD3) from a high temperature, high salinity tertiary oil reservoir in north central Oklahoma, USA.</title>
        <authorList>
            <person name="Youssef N.H."/>
            <person name="Yadav A."/>
            <person name="Elshahed M.S."/>
        </authorList>
    </citation>
    <scope>NUCLEOTIDE SEQUENCE [LARGE SCALE GENOMIC DNA]</scope>
    <source>
        <strain evidence="5">ARYD1</strain>
    </source>
</reference>
<sequence length="213" mass="24411">MRYYKSFNEPGKKKLSVDPLIDPTSSITDTYIGKYTEIGKNNSIAESSINDYSYTCENCQIIYSEIAKFVNIASYVRLNPGQHPMQWASQHHFLYRKNMYGFGEDDDSFFEWRRNKKVTIGNDVWLGHNSLIMGGVSVGDGAVVGSCSVVTKDVAPYSVVAGVPAKVIKYRFNEEIIEKMLEIKWWDWPHEVIGKRLGDFKDTKYFIRKYGNG</sequence>
<dbReference type="PROSITE" id="PS00101">
    <property type="entry name" value="HEXAPEP_TRANSFERASES"/>
    <property type="match status" value="1"/>
</dbReference>
<evidence type="ECO:0000313" key="6">
    <source>
        <dbReference type="Proteomes" id="UP000323337"/>
    </source>
</evidence>
<dbReference type="InterPro" id="IPR050179">
    <property type="entry name" value="Trans_hexapeptide_repeat"/>
</dbReference>
<dbReference type="PANTHER" id="PTHR43300">
    <property type="entry name" value="ACETYLTRANSFERASE"/>
    <property type="match status" value="1"/>
</dbReference>
<name>A0A5D0MP57_FLESI</name>
<dbReference type="Proteomes" id="UP000323337">
    <property type="component" value="Unassembled WGS sequence"/>
</dbReference>
<proteinExistence type="inferred from homology"/>
<gene>
    <name evidence="5" type="ORF">FXF49_11570</name>
</gene>
<dbReference type="NCBIfam" id="TIGR03308">
    <property type="entry name" value="phn_thr-fam"/>
    <property type="match status" value="1"/>
</dbReference>
<comment type="similarity">
    <text evidence="1">Belongs to the transferase hexapeptide repeat family.</text>
</comment>
<organism evidence="5 6">
    <name type="scientific">Flexistipes sinusarabici</name>
    <dbReference type="NCBI Taxonomy" id="2352"/>
    <lineage>
        <taxon>Bacteria</taxon>
        <taxon>Pseudomonadati</taxon>
        <taxon>Deferribacterota</taxon>
        <taxon>Deferribacteres</taxon>
        <taxon>Deferribacterales</taxon>
        <taxon>Flexistipitaceae</taxon>
        <taxon>Flexistipes</taxon>
    </lineage>
</organism>
<evidence type="ECO:0000313" key="5">
    <source>
        <dbReference type="EMBL" id="TYB32419.1"/>
    </source>
</evidence>
<dbReference type="Gene3D" id="2.160.10.10">
    <property type="entry name" value="Hexapeptide repeat proteins"/>
    <property type="match status" value="1"/>
</dbReference>
<evidence type="ECO:0000256" key="4">
    <source>
        <dbReference type="ARBA" id="ARBA00023315"/>
    </source>
</evidence>
<keyword evidence="3" id="KW-0677">Repeat</keyword>
<dbReference type="Pfam" id="PF00132">
    <property type="entry name" value="Hexapep"/>
    <property type="match status" value="1"/>
</dbReference>
<dbReference type="InterPro" id="IPR011004">
    <property type="entry name" value="Trimer_LpxA-like_sf"/>
</dbReference>
<dbReference type="RefSeq" id="WP_303702063.1">
    <property type="nucleotide sequence ID" value="NZ_VSIV01000364.1"/>
</dbReference>
<keyword evidence="2 5" id="KW-0808">Transferase</keyword>
<dbReference type="CDD" id="cd03349">
    <property type="entry name" value="LbH_XAT"/>
    <property type="match status" value="1"/>
</dbReference>
<dbReference type="InterPro" id="IPR018357">
    <property type="entry name" value="Hexapep_transf_CS"/>
</dbReference>